<evidence type="ECO:0000256" key="4">
    <source>
        <dbReference type="SAM" id="SignalP"/>
    </source>
</evidence>
<feature type="signal peptide" evidence="4">
    <location>
        <begin position="1"/>
        <end position="30"/>
    </location>
</feature>
<dbReference type="Proteomes" id="UP000774617">
    <property type="component" value="Unassembled WGS sequence"/>
</dbReference>
<dbReference type="Pfam" id="PF07690">
    <property type="entry name" value="MFS_1"/>
    <property type="match status" value="1"/>
</dbReference>
<feature type="transmembrane region" description="Helical" evidence="3">
    <location>
        <begin position="981"/>
        <end position="1004"/>
    </location>
</feature>
<protein>
    <submittedName>
        <fullName evidence="6">ASST-domain-containing protein</fullName>
    </submittedName>
</protein>
<dbReference type="PROSITE" id="PS50850">
    <property type="entry name" value="MFS"/>
    <property type="match status" value="1"/>
</dbReference>
<feature type="compositionally biased region" description="Polar residues" evidence="2">
    <location>
        <begin position="776"/>
        <end position="791"/>
    </location>
</feature>
<dbReference type="InterPro" id="IPR036259">
    <property type="entry name" value="MFS_trans_sf"/>
</dbReference>
<feature type="transmembrane region" description="Helical" evidence="3">
    <location>
        <begin position="1339"/>
        <end position="1358"/>
    </location>
</feature>
<feature type="transmembrane region" description="Helical" evidence="3">
    <location>
        <begin position="1233"/>
        <end position="1252"/>
    </location>
</feature>
<dbReference type="InterPro" id="IPR039535">
    <property type="entry name" value="ASST-like"/>
</dbReference>
<gene>
    <name evidence="6" type="ORF">B0J12DRAFT_580609</name>
</gene>
<proteinExistence type="predicted"/>
<sequence length="1379" mass="149955">MSLAPASPSRLSVLLSCALYILSFATSAGADLNNDTSPTYFFHSVRAAPVASPNQLLTPSPQRPELHAPIIRFEVLWPDFVSPGYIFLSPYRNVDPGPYIYDNYGVSTATSCGASPGADHICFYQGEQYQGFARGHGMIMNNEYRIVKTVESGGSTAQADMHEFRVLPGGMTALMTIYQTRQYDLAPFGIERGMGWIVDSIFQEVDIETNDVLFEWRALDHISPSFSYTMPATTDTSGDGRSHGSPWDYFHINSIDKNADGDYLISSRHMAAVYKISGEDGHVIWELNGANPSFHNLGLHFSSQHHARWLKENSTHTILSLFDNASNHYNTTNPWSRGMTVAINHIDRTASMLQEWLAPDEAGGVLSGSQGNMQVLKDGHVMIGWGNNPFFSEHLPTGEAVMYGKLADPESGVVNYRVYKYEWTGTPRDNPALWTYSRTGTSVAGMVFYVSWNGATEVRSWKFYASNDANGPWEFVGNATKRGFETRLRIETVKSYAFAEAVDEHGNVLRRSAVTKTFVPSAGLMPSCDDWSCQQHPPLAEGEVIEAHAPFVANGGAGWNTGLNSKTYYLSLPKSVGSLMASIAGPLAVGLAVVLLLALCLYKHRAMRSMSGWQRSLQQRAVDLQERGQITARVVAAVACGGLLDGGHGRAGSESGGSEGQWKEGGRALLMIVGACGRRRGSEAGESWTLGQHKPSQAFQTSGRPAPAPGNVAAAAKACQEQGLMHVRSRQYVCCCDGADGDAPQPALSPTLPAAHYLLYCPIPPATSHLPLQTMRSRTTSQSEPADSSTGAALRQHKAHQRHGSGVMNVHNRSVSLGRLELDQNFDMDTPIEHAKPPPASWANLPHKGQLAVLAFSRFVDFFQMASLQTYMVHQLKSFDPSLPDSTISHQAGVLQGSFTATQIVTAVLWGRVADAPWCGRKRVLLVGLVGTALSCIGVGFSQTFLQATFWRMFGGAINGTIGSARTMVAETVDKRFHSRAFLLLPLAFNVANILGPILSGLLVEPVAAYPKLFGPASVFGGLDGVQWMEKYPYAMPNILCSVLLVLEAVAVHFLLAETLASIRNSKVPLPGPMDLVKKFVSRFTSTNAHRYTLVDNSSDGLLAGMDDNAVELSPVNSSEKPKMSKRPQVLPFSRIWTANVLWVLLSIAIFDFHMGAFSSLWIVYLSTDRPEAEITARFTKRSNPFIFSGGLAFEPAAIGFALAVLGIVGLFLQLSIYPWSNSRFGLMRCFRYSLFLFPLAYFLAPYLSLLPSPTPAPSPATGFWVWVGISLILTLQVTARTFALPASIILLNNSSPHPSVLATIHGIGQSVSSTFRTIGPIAAGYWYGVGLEKGIVGLAWWVVAAISSVGCIASFWVRNGTGHEILLPGEETPENDRP</sequence>
<reference evidence="6 7" key="1">
    <citation type="journal article" date="2021" name="Nat. Commun.">
        <title>Genetic determinants of endophytism in the Arabidopsis root mycobiome.</title>
        <authorList>
            <person name="Mesny F."/>
            <person name="Miyauchi S."/>
            <person name="Thiergart T."/>
            <person name="Pickel B."/>
            <person name="Atanasova L."/>
            <person name="Karlsson M."/>
            <person name="Huettel B."/>
            <person name="Barry K.W."/>
            <person name="Haridas S."/>
            <person name="Chen C."/>
            <person name="Bauer D."/>
            <person name="Andreopoulos W."/>
            <person name="Pangilinan J."/>
            <person name="LaButti K."/>
            <person name="Riley R."/>
            <person name="Lipzen A."/>
            <person name="Clum A."/>
            <person name="Drula E."/>
            <person name="Henrissat B."/>
            <person name="Kohler A."/>
            <person name="Grigoriev I.V."/>
            <person name="Martin F.M."/>
            <person name="Hacquard S."/>
        </authorList>
    </citation>
    <scope>NUCLEOTIDE SEQUENCE [LARGE SCALE GENOMIC DNA]</scope>
    <source>
        <strain evidence="6 7">MPI-SDFR-AT-0080</strain>
    </source>
</reference>
<evidence type="ECO:0000259" key="5">
    <source>
        <dbReference type="PROSITE" id="PS50850"/>
    </source>
</evidence>
<dbReference type="InterPro" id="IPR011701">
    <property type="entry name" value="MFS"/>
</dbReference>
<feature type="domain" description="Major facilitator superfamily (MFS) profile" evidence="5">
    <location>
        <begin position="850"/>
        <end position="1363"/>
    </location>
</feature>
<dbReference type="Gene3D" id="1.20.1250.20">
    <property type="entry name" value="MFS general substrate transporter like domains"/>
    <property type="match status" value="1"/>
</dbReference>
<evidence type="ECO:0000256" key="2">
    <source>
        <dbReference type="SAM" id="MobiDB-lite"/>
    </source>
</evidence>
<evidence type="ECO:0000313" key="7">
    <source>
        <dbReference type="Proteomes" id="UP000774617"/>
    </source>
</evidence>
<feature type="transmembrane region" description="Helical" evidence="3">
    <location>
        <begin position="1264"/>
        <end position="1292"/>
    </location>
</feature>
<feature type="region of interest" description="Disordered" evidence="2">
    <location>
        <begin position="776"/>
        <end position="806"/>
    </location>
</feature>
<feature type="chain" id="PRO_5047208414" evidence="4">
    <location>
        <begin position="31"/>
        <end position="1379"/>
    </location>
</feature>
<comment type="caution">
    <text evidence="6">The sequence shown here is derived from an EMBL/GenBank/DDBJ whole genome shotgun (WGS) entry which is preliminary data.</text>
</comment>
<dbReference type="Pfam" id="PF14269">
    <property type="entry name" value="Arylsulfotran_2"/>
    <property type="match status" value="1"/>
</dbReference>
<keyword evidence="3" id="KW-1133">Transmembrane helix</keyword>
<accession>A0ABQ8G346</accession>
<feature type="transmembrane region" description="Helical" evidence="3">
    <location>
        <begin position="950"/>
        <end position="969"/>
    </location>
</feature>
<dbReference type="InterPro" id="IPR053143">
    <property type="entry name" value="Arylsulfate_ST"/>
</dbReference>
<dbReference type="PANTHER" id="PTHR35340:SF9">
    <property type="entry name" value="ASST-DOMAIN-CONTAINING PROTEIN"/>
    <property type="match status" value="1"/>
</dbReference>
<dbReference type="EMBL" id="JAGTJR010000030">
    <property type="protein sequence ID" value="KAH7039084.1"/>
    <property type="molecule type" value="Genomic_DNA"/>
</dbReference>
<name>A0ABQ8G346_9PEZI</name>
<feature type="transmembrane region" description="Helical" evidence="3">
    <location>
        <begin position="924"/>
        <end position="944"/>
    </location>
</feature>
<keyword evidence="3" id="KW-0812">Transmembrane</keyword>
<keyword evidence="3" id="KW-0472">Membrane</keyword>
<feature type="transmembrane region" description="Helical" evidence="3">
    <location>
        <begin position="1186"/>
        <end position="1213"/>
    </location>
</feature>
<feature type="transmembrane region" description="Helical" evidence="3">
    <location>
        <begin position="1141"/>
        <end position="1166"/>
    </location>
</feature>
<evidence type="ECO:0000313" key="6">
    <source>
        <dbReference type="EMBL" id="KAH7039084.1"/>
    </source>
</evidence>
<evidence type="ECO:0000256" key="3">
    <source>
        <dbReference type="SAM" id="Phobius"/>
    </source>
</evidence>
<keyword evidence="4" id="KW-0732">Signal</keyword>
<organism evidence="6 7">
    <name type="scientific">Macrophomina phaseolina</name>
    <dbReference type="NCBI Taxonomy" id="35725"/>
    <lineage>
        <taxon>Eukaryota</taxon>
        <taxon>Fungi</taxon>
        <taxon>Dikarya</taxon>
        <taxon>Ascomycota</taxon>
        <taxon>Pezizomycotina</taxon>
        <taxon>Dothideomycetes</taxon>
        <taxon>Dothideomycetes incertae sedis</taxon>
        <taxon>Botryosphaeriales</taxon>
        <taxon>Botryosphaeriaceae</taxon>
        <taxon>Macrophomina</taxon>
    </lineage>
</organism>
<dbReference type="PANTHER" id="PTHR35340">
    <property type="entry name" value="PQQ ENZYME REPEAT PROTEIN-RELATED"/>
    <property type="match status" value="1"/>
</dbReference>
<comment type="subcellular location">
    <subcellularLocation>
        <location evidence="1">Membrane</location>
        <topology evidence="1">Multi-pass membrane protein</topology>
    </subcellularLocation>
</comment>
<feature type="transmembrane region" description="Helical" evidence="3">
    <location>
        <begin position="579"/>
        <end position="602"/>
    </location>
</feature>
<keyword evidence="7" id="KW-1185">Reference proteome</keyword>
<evidence type="ECO:0000256" key="1">
    <source>
        <dbReference type="ARBA" id="ARBA00004141"/>
    </source>
</evidence>
<dbReference type="SUPFAM" id="SSF103473">
    <property type="entry name" value="MFS general substrate transporter"/>
    <property type="match status" value="1"/>
</dbReference>
<dbReference type="InterPro" id="IPR020846">
    <property type="entry name" value="MFS_dom"/>
</dbReference>
<feature type="transmembrane region" description="Helical" evidence="3">
    <location>
        <begin position="1034"/>
        <end position="1057"/>
    </location>
</feature>